<dbReference type="EMBL" id="WHWB01033562">
    <property type="protein sequence ID" value="KAJ7418937.1"/>
    <property type="molecule type" value="Genomic_DNA"/>
</dbReference>
<keyword evidence="3" id="KW-1185">Reference proteome</keyword>
<feature type="compositionally biased region" description="Low complexity" evidence="1">
    <location>
        <begin position="88"/>
        <end position="98"/>
    </location>
</feature>
<evidence type="ECO:0000313" key="2">
    <source>
        <dbReference type="EMBL" id="KAJ7418937.1"/>
    </source>
</evidence>
<feature type="compositionally biased region" description="Basic and acidic residues" evidence="1">
    <location>
        <begin position="203"/>
        <end position="213"/>
    </location>
</feature>
<dbReference type="Proteomes" id="UP001145742">
    <property type="component" value="Unassembled WGS sequence"/>
</dbReference>
<dbReference type="InterPro" id="IPR027932">
    <property type="entry name" value="DUF4606"/>
</dbReference>
<protein>
    <submittedName>
        <fullName evidence="2">Uncharacterized protein</fullName>
    </submittedName>
</protein>
<dbReference type="PANTHER" id="PTHR35256">
    <property type="entry name" value="CHROMOSOME 8 OPEN READING FRAME 48"/>
    <property type="match status" value="1"/>
</dbReference>
<accession>A0ABQ9DBU6</accession>
<feature type="region of interest" description="Disordered" evidence="1">
    <location>
        <begin position="195"/>
        <end position="224"/>
    </location>
</feature>
<feature type="region of interest" description="Disordered" evidence="1">
    <location>
        <begin position="88"/>
        <end position="144"/>
    </location>
</feature>
<evidence type="ECO:0000256" key="1">
    <source>
        <dbReference type="SAM" id="MobiDB-lite"/>
    </source>
</evidence>
<organism evidence="2 3">
    <name type="scientific">Willisornis vidua</name>
    <name type="common">Xingu scale-backed antbird</name>
    <dbReference type="NCBI Taxonomy" id="1566151"/>
    <lineage>
        <taxon>Eukaryota</taxon>
        <taxon>Metazoa</taxon>
        <taxon>Chordata</taxon>
        <taxon>Craniata</taxon>
        <taxon>Vertebrata</taxon>
        <taxon>Euteleostomi</taxon>
        <taxon>Archelosauria</taxon>
        <taxon>Archosauria</taxon>
        <taxon>Dinosauria</taxon>
        <taxon>Saurischia</taxon>
        <taxon>Theropoda</taxon>
        <taxon>Coelurosauria</taxon>
        <taxon>Aves</taxon>
        <taxon>Neognathae</taxon>
        <taxon>Neoaves</taxon>
        <taxon>Telluraves</taxon>
        <taxon>Australaves</taxon>
        <taxon>Passeriformes</taxon>
        <taxon>Thamnophilidae</taxon>
        <taxon>Willisornis</taxon>
    </lineage>
</organism>
<proteinExistence type="predicted"/>
<reference evidence="2" key="1">
    <citation type="submission" date="2019-10" db="EMBL/GenBank/DDBJ databases">
        <authorList>
            <person name="Soares A.E.R."/>
            <person name="Aleixo A."/>
            <person name="Schneider P."/>
            <person name="Miyaki C.Y."/>
            <person name="Schneider M.P."/>
            <person name="Mello C."/>
            <person name="Vasconcelos A.T.R."/>
        </authorList>
    </citation>
    <scope>NUCLEOTIDE SEQUENCE</scope>
    <source>
        <tissue evidence="2">Muscle</tissue>
    </source>
</reference>
<dbReference type="Pfam" id="PF15379">
    <property type="entry name" value="DUF4606"/>
    <property type="match status" value="1"/>
</dbReference>
<name>A0ABQ9DBU6_9PASS</name>
<feature type="region of interest" description="Disordered" evidence="1">
    <location>
        <begin position="313"/>
        <end position="332"/>
    </location>
</feature>
<sequence length="332" mass="36452">MPPPLLLPVLFTPHGVGTFIGIPAAVRRGDSQGKLQFALEGTSTGGWTFALSYLIRTQCCPRATLPSGSSGSHEKGWMELSQSYSSSDLDYSGDTFESFSEEEESKPSGSCCPTEGLEGSAVSESTTGQSHEESEGVDSAAVAGDGLGKWSDLKNKAAEVEQEKSVITTRTEIPESFDGELDALRSFCTRKIKRMSQQLSSEQDNRGKARELQSEAPARETGTGDWSCIVPSGLMNRILLENTRETVKQVTEAQIHKSSACPDCQKKEAELAKIAFLRQKKTLMESALMQEKLEEQIYSRDVLTLLEEALRSFPRPSEDPSDLWQRLKDQKV</sequence>
<evidence type="ECO:0000313" key="3">
    <source>
        <dbReference type="Proteomes" id="UP001145742"/>
    </source>
</evidence>
<dbReference type="PANTHER" id="PTHR35256:SF1">
    <property type="entry name" value="EXPRESSED SEQUENCE AI429214"/>
    <property type="match status" value="1"/>
</dbReference>
<comment type="caution">
    <text evidence="2">The sequence shown here is derived from an EMBL/GenBank/DDBJ whole genome shotgun (WGS) entry which is preliminary data.</text>
</comment>
<gene>
    <name evidence="2" type="ORF">WISP_56723</name>
</gene>